<accession>A0A4Y9Z5S6</accession>
<gene>
    <name evidence="1" type="ORF">EVG20_g2976</name>
</gene>
<sequence>MPFALCLSPKLRAMFRFVSLDTLKVASILHLNFSQRQAQRFAETASLDTRTLLNFDIGFGLEEDVPAKARYFDHEGGIREESSKDSLEATLCDESQTARDKLFCFPSRILDPPPLLDDADETVLTGNVGALPMPAPGCSVPLTPPPAHYERRRAFSTSVVEYIEPDDSSSKDKFPYIRPRLEPLRFPF</sequence>
<organism evidence="1 2">
    <name type="scientific">Dentipellis fragilis</name>
    <dbReference type="NCBI Taxonomy" id="205917"/>
    <lineage>
        <taxon>Eukaryota</taxon>
        <taxon>Fungi</taxon>
        <taxon>Dikarya</taxon>
        <taxon>Basidiomycota</taxon>
        <taxon>Agaricomycotina</taxon>
        <taxon>Agaricomycetes</taxon>
        <taxon>Russulales</taxon>
        <taxon>Hericiaceae</taxon>
        <taxon>Dentipellis</taxon>
    </lineage>
</organism>
<evidence type="ECO:0000313" key="2">
    <source>
        <dbReference type="Proteomes" id="UP000298327"/>
    </source>
</evidence>
<protein>
    <submittedName>
        <fullName evidence="1">Uncharacterized protein</fullName>
    </submittedName>
</protein>
<dbReference type="EMBL" id="SEOQ01000126">
    <property type="protein sequence ID" value="TFY69872.1"/>
    <property type="molecule type" value="Genomic_DNA"/>
</dbReference>
<keyword evidence="2" id="KW-1185">Reference proteome</keyword>
<reference evidence="1 2" key="1">
    <citation type="submission" date="2019-02" db="EMBL/GenBank/DDBJ databases">
        <title>Genome sequencing of the rare red list fungi Dentipellis fragilis.</title>
        <authorList>
            <person name="Buettner E."/>
            <person name="Kellner H."/>
        </authorList>
    </citation>
    <scope>NUCLEOTIDE SEQUENCE [LARGE SCALE GENOMIC DNA]</scope>
    <source>
        <strain evidence="1 2">DSM 105465</strain>
    </source>
</reference>
<comment type="caution">
    <text evidence="1">The sequence shown here is derived from an EMBL/GenBank/DDBJ whole genome shotgun (WGS) entry which is preliminary data.</text>
</comment>
<dbReference type="AlphaFoldDB" id="A0A4Y9Z5S6"/>
<name>A0A4Y9Z5S6_9AGAM</name>
<proteinExistence type="predicted"/>
<evidence type="ECO:0000313" key="1">
    <source>
        <dbReference type="EMBL" id="TFY69872.1"/>
    </source>
</evidence>
<dbReference type="Proteomes" id="UP000298327">
    <property type="component" value="Unassembled WGS sequence"/>
</dbReference>